<dbReference type="SUPFAM" id="SSF103473">
    <property type="entry name" value="MFS general substrate transporter"/>
    <property type="match status" value="1"/>
</dbReference>
<protein>
    <recommendedName>
        <fullName evidence="8">Major facilitator superfamily (MFS) profile domain-containing protein</fullName>
    </recommendedName>
</protein>
<organism evidence="6 7">
    <name type="scientific">Gymnopus androsaceus JB14</name>
    <dbReference type="NCBI Taxonomy" id="1447944"/>
    <lineage>
        <taxon>Eukaryota</taxon>
        <taxon>Fungi</taxon>
        <taxon>Dikarya</taxon>
        <taxon>Basidiomycota</taxon>
        <taxon>Agaricomycotina</taxon>
        <taxon>Agaricomycetes</taxon>
        <taxon>Agaricomycetidae</taxon>
        <taxon>Agaricales</taxon>
        <taxon>Marasmiineae</taxon>
        <taxon>Omphalotaceae</taxon>
        <taxon>Gymnopus</taxon>
    </lineage>
</organism>
<proteinExistence type="predicted"/>
<feature type="transmembrane region" description="Helical" evidence="5">
    <location>
        <begin position="138"/>
        <end position="162"/>
    </location>
</feature>
<dbReference type="Gene3D" id="1.20.1250.20">
    <property type="entry name" value="MFS general substrate transporter like domains"/>
    <property type="match status" value="1"/>
</dbReference>
<evidence type="ECO:0008006" key="8">
    <source>
        <dbReference type="Google" id="ProtNLM"/>
    </source>
</evidence>
<dbReference type="AlphaFoldDB" id="A0A6A4I2K2"/>
<dbReference type="InterPro" id="IPR036259">
    <property type="entry name" value="MFS_trans_sf"/>
</dbReference>
<sequence length="258" mass="28180">MLNTSLLFEGQSTQNKWASFHAIALIVIAALGTIIHSTDPAISRGLTAIDNFWLIRFPAYDTGSGEGTTTLYTHLTSCQLWLKALFLFFFAAGGVLFGGAISRAPADWLGHRWTIITSCLVLCVGVIMQQVPFDSTEIQSVIVGHFLAGLGIGAAAVTVVRYESEWIRRGQQASSVYLIAFGIINLFWALILSTSIFLLPESPRWLVRQGNLDGATRSLTRLTELPISDPEIEAELESIKASLESKSFSIVPTKNFLA</sequence>
<keyword evidence="7" id="KW-1185">Reference proteome</keyword>
<dbReference type="PANTHER" id="PTHR48022">
    <property type="entry name" value="PLASTIDIC GLUCOSE TRANSPORTER 4"/>
    <property type="match status" value="1"/>
</dbReference>
<dbReference type="GO" id="GO:0016020">
    <property type="term" value="C:membrane"/>
    <property type="evidence" value="ECO:0007669"/>
    <property type="project" value="UniProtKB-SubCell"/>
</dbReference>
<dbReference type="Gene3D" id="1.10.286.90">
    <property type="entry name" value="MFS transporter, transmembrane helix TM10b"/>
    <property type="match status" value="1"/>
</dbReference>
<evidence type="ECO:0000256" key="5">
    <source>
        <dbReference type="SAM" id="Phobius"/>
    </source>
</evidence>
<feature type="transmembrane region" description="Helical" evidence="5">
    <location>
        <begin position="113"/>
        <end position="132"/>
    </location>
</feature>
<keyword evidence="3 5" id="KW-1133">Transmembrane helix</keyword>
<feature type="transmembrane region" description="Helical" evidence="5">
    <location>
        <begin position="20"/>
        <end position="38"/>
    </location>
</feature>
<comment type="subcellular location">
    <subcellularLocation>
        <location evidence="1">Membrane</location>
        <topology evidence="1">Multi-pass membrane protein</topology>
    </subcellularLocation>
</comment>
<dbReference type="GO" id="GO:0005351">
    <property type="term" value="F:carbohydrate:proton symporter activity"/>
    <property type="evidence" value="ECO:0007669"/>
    <property type="project" value="TreeGrafter"/>
</dbReference>
<gene>
    <name evidence="6" type="ORF">BT96DRAFT_989070</name>
</gene>
<evidence type="ECO:0000256" key="4">
    <source>
        <dbReference type="ARBA" id="ARBA00023136"/>
    </source>
</evidence>
<keyword evidence="4 5" id="KW-0472">Membrane</keyword>
<feature type="transmembrane region" description="Helical" evidence="5">
    <location>
        <begin position="80"/>
        <end position="101"/>
    </location>
</feature>
<evidence type="ECO:0000256" key="3">
    <source>
        <dbReference type="ARBA" id="ARBA00022989"/>
    </source>
</evidence>
<dbReference type="OrthoDB" id="6612291at2759"/>
<evidence type="ECO:0000313" key="7">
    <source>
        <dbReference type="Proteomes" id="UP000799118"/>
    </source>
</evidence>
<dbReference type="InterPro" id="IPR050360">
    <property type="entry name" value="MFS_Sugar_Transporters"/>
</dbReference>
<dbReference type="InterPro" id="IPR005828">
    <property type="entry name" value="MFS_sugar_transport-like"/>
</dbReference>
<evidence type="ECO:0000313" key="6">
    <source>
        <dbReference type="EMBL" id="KAE9404756.1"/>
    </source>
</evidence>
<evidence type="ECO:0000256" key="1">
    <source>
        <dbReference type="ARBA" id="ARBA00004141"/>
    </source>
</evidence>
<dbReference type="PANTHER" id="PTHR48022:SF2">
    <property type="entry name" value="PLASTIDIC GLUCOSE TRANSPORTER 4"/>
    <property type="match status" value="1"/>
</dbReference>
<reference evidence="6" key="1">
    <citation type="journal article" date="2019" name="Environ. Microbiol.">
        <title>Fungal ecological strategies reflected in gene transcription - a case study of two litter decomposers.</title>
        <authorList>
            <person name="Barbi F."/>
            <person name="Kohler A."/>
            <person name="Barry K."/>
            <person name="Baskaran P."/>
            <person name="Daum C."/>
            <person name="Fauchery L."/>
            <person name="Ihrmark K."/>
            <person name="Kuo A."/>
            <person name="LaButti K."/>
            <person name="Lipzen A."/>
            <person name="Morin E."/>
            <person name="Grigoriev I.V."/>
            <person name="Henrissat B."/>
            <person name="Lindahl B."/>
            <person name="Martin F."/>
        </authorList>
    </citation>
    <scope>NUCLEOTIDE SEQUENCE</scope>
    <source>
        <strain evidence="6">JB14</strain>
    </source>
</reference>
<name>A0A6A4I2K2_9AGAR</name>
<dbReference type="EMBL" id="ML769414">
    <property type="protein sequence ID" value="KAE9404756.1"/>
    <property type="molecule type" value="Genomic_DNA"/>
</dbReference>
<dbReference type="Proteomes" id="UP000799118">
    <property type="component" value="Unassembled WGS sequence"/>
</dbReference>
<feature type="transmembrane region" description="Helical" evidence="5">
    <location>
        <begin position="174"/>
        <end position="199"/>
    </location>
</feature>
<accession>A0A6A4I2K2</accession>
<dbReference type="Pfam" id="PF00083">
    <property type="entry name" value="Sugar_tr"/>
    <property type="match status" value="2"/>
</dbReference>
<keyword evidence="2 5" id="KW-0812">Transmembrane</keyword>
<evidence type="ECO:0000256" key="2">
    <source>
        <dbReference type="ARBA" id="ARBA00022692"/>
    </source>
</evidence>